<dbReference type="EMBL" id="JAGSOG010000093">
    <property type="protein sequence ID" value="MBR7835393.1"/>
    <property type="molecule type" value="Genomic_DNA"/>
</dbReference>
<proteinExistence type="predicted"/>
<gene>
    <name evidence="1" type="ORF">KDL01_19115</name>
</gene>
<dbReference type="AlphaFoldDB" id="A0A941ISY3"/>
<name>A0A941ISY3_9ACTN</name>
<keyword evidence="2" id="KW-1185">Reference proteome</keyword>
<sequence>MSAAMVVVAAAVGAFVVGLDVSGASPARTDAQPGSGASTAQIAADSLWRTAPADDILPAKLDREGSEAYYRLAINPDEGCAQLPATFRGALGKAGCAHVLEATYLDSTESVVVTLGVVVVGGTAPERSALFQNWTADSYARQYPMMPAAFPVASSQASSFHDAQRIAWKSAISEDGDYLTFAVAGFADGRQGPTAAAFDLGNESELQSDSPPVQAADDLSAYLLTSITALEPTPNGSTS</sequence>
<evidence type="ECO:0000313" key="2">
    <source>
        <dbReference type="Proteomes" id="UP000675781"/>
    </source>
</evidence>
<accession>A0A941ISY3</accession>
<organism evidence="1 2">
    <name type="scientific">Actinospica durhamensis</name>
    <dbReference type="NCBI Taxonomy" id="1508375"/>
    <lineage>
        <taxon>Bacteria</taxon>
        <taxon>Bacillati</taxon>
        <taxon>Actinomycetota</taxon>
        <taxon>Actinomycetes</taxon>
        <taxon>Catenulisporales</taxon>
        <taxon>Actinospicaceae</taxon>
        <taxon>Actinospica</taxon>
    </lineage>
</organism>
<reference evidence="1" key="1">
    <citation type="submission" date="2021-04" db="EMBL/GenBank/DDBJ databases">
        <title>Genome based classification of Actinospica acidithermotolerans sp. nov., an actinobacterium isolated from an Indonesian hot spring.</title>
        <authorList>
            <person name="Kusuma A.B."/>
            <person name="Putra K.E."/>
            <person name="Nafisah S."/>
            <person name="Loh J."/>
            <person name="Nouioui I."/>
            <person name="Goodfellow M."/>
        </authorList>
    </citation>
    <scope>NUCLEOTIDE SEQUENCE</scope>
    <source>
        <strain evidence="1">CSCA 57</strain>
    </source>
</reference>
<protein>
    <submittedName>
        <fullName evidence="1">Uncharacterized protein</fullName>
    </submittedName>
</protein>
<comment type="caution">
    <text evidence="1">The sequence shown here is derived from an EMBL/GenBank/DDBJ whole genome shotgun (WGS) entry which is preliminary data.</text>
</comment>
<dbReference type="Proteomes" id="UP000675781">
    <property type="component" value="Unassembled WGS sequence"/>
</dbReference>
<evidence type="ECO:0000313" key="1">
    <source>
        <dbReference type="EMBL" id="MBR7835393.1"/>
    </source>
</evidence>